<evidence type="ECO:0000313" key="2">
    <source>
        <dbReference type="EMBL" id="SFQ13020.1"/>
    </source>
</evidence>
<dbReference type="STRING" id="289003.SAMN05216190_13446"/>
<dbReference type="Proteomes" id="UP000198784">
    <property type="component" value="Unassembled WGS sequence"/>
</dbReference>
<reference evidence="3" key="1">
    <citation type="submission" date="2016-10" db="EMBL/GenBank/DDBJ databases">
        <authorList>
            <person name="Varghese N."/>
            <person name="Submissions S."/>
        </authorList>
    </citation>
    <scope>NUCLEOTIDE SEQUENCE [LARGE SCALE GENOMIC DNA]</scope>
    <source>
        <strain evidence="3">DSM 17834</strain>
    </source>
</reference>
<proteinExistence type="predicted"/>
<keyword evidence="3" id="KW-1185">Reference proteome</keyword>
<feature type="transmembrane region" description="Helical" evidence="1">
    <location>
        <begin position="20"/>
        <end position="40"/>
    </location>
</feature>
<evidence type="ECO:0000256" key="1">
    <source>
        <dbReference type="SAM" id="Phobius"/>
    </source>
</evidence>
<keyword evidence="1" id="KW-0472">Membrane</keyword>
<accession>A0A1I5W023</accession>
<evidence type="ECO:0000313" key="3">
    <source>
        <dbReference type="Proteomes" id="UP000198784"/>
    </source>
</evidence>
<organism evidence="2 3">
    <name type="scientific">Pseudomonas borbori</name>
    <dbReference type="NCBI Taxonomy" id="289003"/>
    <lineage>
        <taxon>Bacteria</taxon>
        <taxon>Pseudomonadati</taxon>
        <taxon>Pseudomonadota</taxon>
        <taxon>Gammaproteobacteria</taxon>
        <taxon>Pseudomonadales</taxon>
        <taxon>Pseudomonadaceae</taxon>
        <taxon>Pseudomonas</taxon>
    </lineage>
</organism>
<dbReference type="AlphaFoldDB" id="A0A1I5W023"/>
<keyword evidence="1" id="KW-1133">Transmembrane helix</keyword>
<keyword evidence="1" id="KW-0812">Transmembrane</keyword>
<gene>
    <name evidence="2" type="ORF">SAMN05216190_13446</name>
</gene>
<name>A0A1I5W023_9PSED</name>
<sequence>MVPASGIMTSSDVLFDQLPLIAAVLVLSLSVTVPLCGWLLQKLIRRQEPRQ</sequence>
<dbReference type="EMBL" id="FOWX01000034">
    <property type="protein sequence ID" value="SFQ13020.1"/>
    <property type="molecule type" value="Genomic_DNA"/>
</dbReference>
<protein>
    <submittedName>
        <fullName evidence="2">Uncharacterized protein</fullName>
    </submittedName>
</protein>